<feature type="chain" id="PRO_5031356886" evidence="3">
    <location>
        <begin position="22"/>
        <end position="863"/>
    </location>
</feature>
<proteinExistence type="predicted"/>
<organism evidence="4 5">
    <name type="scientific">Armatimonas rosea</name>
    <dbReference type="NCBI Taxonomy" id="685828"/>
    <lineage>
        <taxon>Bacteria</taxon>
        <taxon>Bacillati</taxon>
        <taxon>Armatimonadota</taxon>
        <taxon>Armatimonadia</taxon>
        <taxon>Armatimonadales</taxon>
        <taxon>Armatimonadaceae</taxon>
        <taxon>Armatimonas</taxon>
    </lineage>
</organism>
<gene>
    <name evidence="4" type="ORF">HNQ39_004628</name>
</gene>
<sequence>MKKALLATVLGLATVGFTLQATQTRKMGKQPDGTFQVSSGQVIQAGTIAFDGRPVDIALHPDGKTLAVLGQNKVFLAIESGGIPGTDVPLGAGAGAHGLVWTPDGTRLFASVSNGIVQECLFENGKLTAGRKLEFAGKDNPRPTGLCLTRDGKTLFVALMDRDSIAEVEVLSGKVVRTLPTQKLPFAVALSTDEKTVLATNWGGRPVTDEDELENGERAESNGAWLVSDPRGFTATGSVSILARDGASTTHVPVGLHPTALLLDGNRAFVANAASDSISVIDLAQKRVAATWPLTWGKNRLLGAMPGALAMVRRPISTEPSPRALERFPSSPVAPSSREEGHETASLPGEARAIRGREVPEFHEGGEMAQILLVACGGDNAIAEVDAATGKVLGYRPAGYYPMALAPVGAGKIFALNTKGNGSVRRTVLGQAGNAHDFQGSISVIDRSTDLKAATARVAQLNSWDAPRATPKLKVFNGEIKHVLYIIKENRTYDEVFGDMKEGNGEVSLCGLGEEVTPNHHALARSFTLFDNGYVSGTNSADGHQWTDTAMANDYLEHMYTGYRTYPDDGDDPMGISSAGALWDAALKKKKSVRIYGEFCDDSSNIISPKPKDWLEVWQARGTDKFTYKSVPKVHNVKKLAHPNYLYWPLLQSDQVKADIFIEEYQKFSKADTVPNLMVMSLPSDHTEGLSAEYPKPKSMVADNDLALGRIVEAVSKSPQWKNTAIFVIEDDAQAGPDHVDGHRTVFACYSPYVKRGFVDSNFYTTVTMLSTIEKMLGLDPMNKFDANTPPMAACFTDTPNFSAFTAVPNRTKLGEMNTPRAALSASEKKWYDLSASLDWSQPDAADFATLNRILWHNLHPGH</sequence>
<dbReference type="SUPFAM" id="SSF51004">
    <property type="entry name" value="C-terminal (heme d1) domain of cytochrome cd1-nitrite reductase"/>
    <property type="match status" value="2"/>
</dbReference>
<keyword evidence="5" id="KW-1185">Reference proteome</keyword>
<dbReference type="EMBL" id="JACHGW010000004">
    <property type="protein sequence ID" value="MBB6052807.1"/>
    <property type="molecule type" value="Genomic_DNA"/>
</dbReference>
<dbReference type="InterPro" id="IPR051200">
    <property type="entry name" value="Host-pathogen_enzymatic-act"/>
</dbReference>
<feature type="region of interest" description="Disordered" evidence="2">
    <location>
        <begin position="320"/>
        <end position="354"/>
    </location>
</feature>
<dbReference type="PANTHER" id="PTHR47197">
    <property type="entry name" value="PROTEIN NIRF"/>
    <property type="match status" value="1"/>
</dbReference>
<dbReference type="PANTHER" id="PTHR47197:SF3">
    <property type="entry name" value="DIHYDRO-HEME D1 DEHYDROGENASE"/>
    <property type="match status" value="1"/>
</dbReference>
<dbReference type="InterPro" id="IPR011048">
    <property type="entry name" value="Haem_d1_sf"/>
</dbReference>
<evidence type="ECO:0000256" key="2">
    <source>
        <dbReference type="SAM" id="MobiDB-lite"/>
    </source>
</evidence>
<name>A0A7W9SU03_ARMRO</name>
<reference evidence="4 5" key="1">
    <citation type="submission" date="2020-08" db="EMBL/GenBank/DDBJ databases">
        <title>Genomic Encyclopedia of Type Strains, Phase IV (KMG-IV): sequencing the most valuable type-strain genomes for metagenomic binning, comparative biology and taxonomic classification.</title>
        <authorList>
            <person name="Goeker M."/>
        </authorList>
    </citation>
    <scope>NUCLEOTIDE SEQUENCE [LARGE SCALE GENOMIC DNA]</scope>
    <source>
        <strain evidence="4 5">DSM 23562</strain>
    </source>
</reference>
<evidence type="ECO:0000256" key="3">
    <source>
        <dbReference type="SAM" id="SignalP"/>
    </source>
</evidence>
<dbReference type="Pfam" id="PF04185">
    <property type="entry name" value="Phosphoesterase"/>
    <property type="match status" value="1"/>
</dbReference>
<evidence type="ECO:0000256" key="1">
    <source>
        <dbReference type="ARBA" id="ARBA00022801"/>
    </source>
</evidence>
<dbReference type="Gene3D" id="3.40.720.10">
    <property type="entry name" value="Alkaline Phosphatase, subunit A"/>
    <property type="match status" value="1"/>
</dbReference>
<dbReference type="Proteomes" id="UP000520814">
    <property type="component" value="Unassembled WGS sequence"/>
</dbReference>
<evidence type="ECO:0000313" key="5">
    <source>
        <dbReference type="Proteomes" id="UP000520814"/>
    </source>
</evidence>
<dbReference type="SUPFAM" id="SSF53649">
    <property type="entry name" value="Alkaline phosphatase-like"/>
    <property type="match status" value="1"/>
</dbReference>
<comment type="caution">
    <text evidence="4">The sequence shown here is derived from an EMBL/GenBank/DDBJ whole genome shotgun (WGS) entry which is preliminary data.</text>
</comment>
<dbReference type="AlphaFoldDB" id="A0A7W9SU03"/>
<dbReference type="RefSeq" id="WP_184202452.1">
    <property type="nucleotide sequence ID" value="NZ_JACHGW010000004.1"/>
</dbReference>
<evidence type="ECO:0000313" key="4">
    <source>
        <dbReference type="EMBL" id="MBB6052807.1"/>
    </source>
</evidence>
<feature type="signal peptide" evidence="3">
    <location>
        <begin position="1"/>
        <end position="21"/>
    </location>
</feature>
<dbReference type="GO" id="GO:0016788">
    <property type="term" value="F:hydrolase activity, acting on ester bonds"/>
    <property type="evidence" value="ECO:0007669"/>
    <property type="project" value="InterPro"/>
</dbReference>
<accession>A0A7W9SU03</accession>
<dbReference type="InterPro" id="IPR007312">
    <property type="entry name" value="Phosphoesterase"/>
</dbReference>
<keyword evidence="1" id="KW-0378">Hydrolase</keyword>
<dbReference type="InterPro" id="IPR017850">
    <property type="entry name" value="Alkaline_phosphatase_core_sf"/>
</dbReference>
<protein>
    <submittedName>
        <fullName evidence="4">YVTN family beta-propeller protein</fullName>
    </submittedName>
</protein>
<dbReference type="Gene3D" id="2.130.10.10">
    <property type="entry name" value="YVTN repeat-like/Quinoprotein amine dehydrogenase"/>
    <property type="match status" value="3"/>
</dbReference>
<keyword evidence="3" id="KW-0732">Signal</keyword>
<dbReference type="InterPro" id="IPR015943">
    <property type="entry name" value="WD40/YVTN_repeat-like_dom_sf"/>
</dbReference>